<dbReference type="EMBL" id="FMAH01000033">
    <property type="protein sequence ID" value="SCB41136.1"/>
    <property type="molecule type" value="Genomic_DNA"/>
</dbReference>
<protein>
    <recommendedName>
        <fullName evidence="3">HTH araC/xylS-type domain-containing protein</fullName>
    </recommendedName>
</protein>
<keyword evidence="2" id="KW-1185">Reference proteome</keyword>
<organism evidence="1 2">
    <name type="scientific">Rhizobium miluonense</name>
    <dbReference type="NCBI Taxonomy" id="411945"/>
    <lineage>
        <taxon>Bacteria</taxon>
        <taxon>Pseudomonadati</taxon>
        <taxon>Pseudomonadota</taxon>
        <taxon>Alphaproteobacteria</taxon>
        <taxon>Hyphomicrobiales</taxon>
        <taxon>Rhizobiaceae</taxon>
        <taxon>Rhizobium/Agrobacterium group</taxon>
        <taxon>Rhizobium</taxon>
    </lineage>
</organism>
<reference evidence="2" key="1">
    <citation type="submission" date="2016-08" db="EMBL/GenBank/DDBJ databases">
        <authorList>
            <person name="Varghese N."/>
            <person name="Submissions Spin"/>
        </authorList>
    </citation>
    <scope>NUCLEOTIDE SEQUENCE [LARGE SCALE GENOMIC DNA]</scope>
    <source>
        <strain evidence="2">HAMBI 2971</strain>
    </source>
</reference>
<proteinExistence type="predicted"/>
<dbReference type="STRING" id="411945.GA0061102_103361"/>
<evidence type="ECO:0008006" key="3">
    <source>
        <dbReference type="Google" id="ProtNLM"/>
    </source>
</evidence>
<gene>
    <name evidence="1" type="ORF">GA0061102_103361</name>
</gene>
<accession>A0A1C3WMN3</accession>
<dbReference type="RefSeq" id="WP_245298110.1">
    <property type="nucleotide sequence ID" value="NZ_FMAH01000033.1"/>
</dbReference>
<dbReference type="Proteomes" id="UP000199435">
    <property type="component" value="Unassembled WGS sequence"/>
</dbReference>
<sequence>MFFKKPASNHFPRLEVSLANFNRQFKVLKGMTPREYRAMFVSS</sequence>
<evidence type="ECO:0000313" key="1">
    <source>
        <dbReference type="EMBL" id="SCB41136.1"/>
    </source>
</evidence>
<name>A0A1C3WMN3_9HYPH</name>
<dbReference type="AlphaFoldDB" id="A0A1C3WMN3"/>
<evidence type="ECO:0000313" key="2">
    <source>
        <dbReference type="Proteomes" id="UP000199435"/>
    </source>
</evidence>
<dbReference type="Gene3D" id="1.10.10.60">
    <property type="entry name" value="Homeodomain-like"/>
    <property type="match status" value="1"/>
</dbReference>